<dbReference type="PROSITE" id="PS51257">
    <property type="entry name" value="PROKAR_LIPOPROTEIN"/>
    <property type="match status" value="1"/>
</dbReference>
<dbReference type="InterPro" id="IPR010895">
    <property type="entry name" value="CHRD"/>
</dbReference>
<evidence type="ECO:0000313" key="3">
    <source>
        <dbReference type="Proteomes" id="UP000637774"/>
    </source>
</evidence>
<dbReference type="RefSeq" id="WP_188562397.1">
    <property type="nucleotide sequence ID" value="NZ_BMGY01000022.1"/>
</dbReference>
<dbReference type="SMART" id="SM00754">
    <property type="entry name" value="CHRD"/>
    <property type="match status" value="1"/>
</dbReference>
<comment type="caution">
    <text evidence="2">The sequence shown here is derived from an EMBL/GenBank/DDBJ whole genome shotgun (WGS) entry which is preliminary data.</text>
</comment>
<sequence>MKNSYAYLALATVGLLASCSKKEEAAPAPTTTTLSATINGAQQVPANNSTATGTFTGTYVSTSKQLTYTVTYQGLTPSVAHIHTGAPGATGQVAIPFANLASPITGTVTLTPEQADNLLNNRMYVNIHTAGTYSGGEIRGDIKK</sequence>
<dbReference type="Proteomes" id="UP000637774">
    <property type="component" value="Unassembled WGS sequence"/>
</dbReference>
<feature type="domain" description="CHRD" evidence="1">
    <location>
        <begin position="30"/>
        <end position="144"/>
    </location>
</feature>
<evidence type="ECO:0000313" key="2">
    <source>
        <dbReference type="EMBL" id="GGH86985.1"/>
    </source>
</evidence>
<proteinExistence type="predicted"/>
<dbReference type="EMBL" id="BMGY01000022">
    <property type="protein sequence ID" value="GGH86985.1"/>
    <property type="molecule type" value="Genomic_DNA"/>
</dbReference>
<accession>A0ABQ2A7N3</accession>
<organism evidence="2 3">
    <name type="scientific">Hymenobacter frigidus</name>
    <dbReference type="NCBI Taxonomy" id="1524095"/>
    <lineage>
        <taxon>Bacteria</taxon>
        <taxon>Pseudomonadati</taxon>
        <taxon>Bacteroidota</taxon>
        <taxon>Cytophagia</taxon>
        <taxon>Cytophagales</taxon>
        <taxon>Hymenobacteraceae</taxon>
        <taxon>Hymenobacter</taxon>
    </lineage>
</organism>
<gene>
    <name evidence="2" type="ORF">GCM10011495_24840</name>
</gene>
<keyword evidence="3" id="KW-1185">Reference proteome</keyword>
<evidence type="ECO:0000259" key="1">
    <source>
        <dbReference type="PROSITE" id="PS50933"/>
    </source>
</evidence>
<reference evidence="3" key="1">
    <citation type="journal article" date="2019" name="Int. J. Syst. Evol. Microbiol.">
        <title>The Global Catalogue of Microorganisms (GCM) 10K type strain sequencing project: providing services to taxonomists for standard genome sequencing and annotation.</title>
        <authorList>
            <consortium name="The Broad Institute Genomics Platform"/>
            <consortium name="The Broad Institute Genome Sequencing Center for Infectious Disease"/>
            <person name="Wu L."/>
            <person name="Ma J."/>
        </authorList>
    </citation>
    <scope>NUCLEOTIDE SEQUENCE [LARGE SCALE GENOMIC DNA]</scope>
    <source>
        <strain evidence="3">CGMCC 1.14966</strain>
    </source>
</reference>
<protein>
    <submittedName>
        <fullName evidence="2">CHRD domain-containing protein</fullName>
    </submittedName>
</protein>
<name>A0ABQ2A7N3_9BACT</name>
<dbReference type="Pfam" id="PF07452">
    <property type="entry name" value="CHRD"/>
    <property type="match status" value="1"/>
</dbReference>
<dbReference type="PROSITE" id="PS50933">
    <property type="entry name" value="CHRD"/>
    <property type="match status" value="1"/>
</dbReference>